<dbReference type="GO" id="GO:0005874">
    <property type="term" value="C:microtubule"/>
    <property type="evidence" value="ECO:0007669"/>
    <property type="project" value="UniProtKB-KW"/>
</dbReference>
<keyword evidence="12" id="KW-0206">Cytoskeleton</keyword>
<feature type="compositionally biased region" description="Polar residues" evidence="15">
    <location>
        <begin position="1181"/>
        <end position="1198"/>
    </location>
</feature>
<dbReference type="FunFam" id="1.10.287.2620:FF:000002">
    <property type="entry name" value="Dynein heavy chain 2, axonemal"/>
    <property type="match status" value="1"/>
</dbReference>
<dbReference type="Pfam" id="PF17852">
    <property type="entry name" value="Dynein_AAA_lid"/>
    <property type="match status" value="1"/>
</dbReference>
<dbReference type="GO" id="GO:0045505">
    <property type="term" value="F:dynein intermediate chain binding"/>
    <property type="evidence" value="ECO:0007669"/>
    <property type="project" value="InterPro"/>
</dbReference>
<dbReference type="Gene3D" id="6.10.140.1060">
    <property type="match status" value="1"/>
</dbReference>
<dbReference type="Gene3D" id="3.20.180.20">
    <property type="entry name" value="Dynein heavy chain, N-terminal domain 2"/>
    <property type="match status" value="1"/>
</dbReference>
<dbReference type="EMBL" id="GEEE01012590">
    <property type="protein sequence ID" value="JAP50635.1"/>
    <property type="molecule type" value="Transcribed_RNA"/>
</dbReference>
<feature type="compositionally biased region" description="Basic and acidic residues" evidence="15">
    <location>
        <begin position="3191"/>
        <end position="3215"/>
    </location>
</feature>
<keyword evidence="13" id="KW-0966">Cell projection</keyword>
<feature type="domain" description="AAA+ ATPase" evidence="16">
    <location>
        <begin position="911"/>
        <end position="1039"/>
    </location>
</feature>
<dbReference type="FunFam" id="1.10.8.710:FF:000001">
    <property type="entry name" value="Dynein axonemal heavy chain 2"/>
    <property type="match status" value="1"/>
</dbReference>
<dbReference type="FunFam" id="3.40.50.300:FF:000049">
    <property type="entry name" value="Dynein, axonemal, heavy chain 5"/>
    <property type="match status" value="1"/>
</dbReference>
<dbReference type="InterPro" id="IPR035699">
    <property type="entry name" value="AAA_6"/>
</dbReference>
<accession>A0A0X3PFC5</accession>
<keyword evidence="5" id="KW-0677">Repeat</keyword>
<dbReference type="InterPro" id="IPR041466">
    <property type="entry name" value="Dynein_AAA5_ext"/>
</dbReference>
<dbReference type="Gene3D" id="1.20.1270.280">
    <property type="match status" value="1"/>
</dbReference>
<dbReference type="Gene3D" id="1.20.920.20">
    <property type="match status" value="1"/>
</dbReference>
<dbReference type="GO" id="GO:0097729">
    <property type="term" value="C:9+2 motile cilium"/>
    <property type="evidence" value="ECO:0007669"/>
    <property type="project" value="UniProtKB-ARBA"/>
</dbReference>
<evidence type="ECO:0000256" key="13">
    <source>
        <dbReference type="ARBA" id="ARBA00023273"/>
    </source>
</evidence>
<dbReference type="Pfam" id="PF03028">
    <property type="entry name" value="Dynein_heavy"/>
    <property type="match status" value="1"/>
</dbReference>
<dbReference type="Gene3D" id="1.20.140.100">
    <property type="entry name" value="Dynein heavy chain, N-terminal domain 2"/>
    <property type="match status" value="1"/>
</dbReference>
<dbReference type="FunFam" id="3.40.50.300:FF:002141">
    <property type="entry name" value="Dynein heavy chain"/>
    <property type="match status" value="1"/>
</dbReference>
<dbReference type="InterPro" id="IPR042222">
    <property type="entry name" value="Dynein_2_N"/>
</dbReference>
<dbReference type="InterPro" id="IPR035706">
    <property type="entry name" value="AAA_9"/>
</dbReference>
<comment type="subcellular location">
    <subcellularLocation>
        <location evidence="1">Cytoplasm</location>
        <location evidence="1">Cytoskeleton</location>
        <location evidence="1">Cilium axoneme</location>
    </subcellularLocation>
</comment>
<evidence type="ECO:0000256" key="3">
    <source>
        <dbReference type="ARBA" id="ARBA00022490"/>
    </source>
</evidence>
<dbReference type="InterPro" id="IPR042219">
    <property type="entry name" value="AAA_lid_11_sf"/>
</dbReference>
<protein>
    <recommendedName>
        <fullName evidence="16">AAA+ ATPase domain-containing protein</fullName>
    </recommendedName>
</protein>
<evidence type="ECO:0000256" key="1">
    <source>
        <dbReference type="ARBA" id="ARBA00004430"/>
    </source>
</evidence>
<dbReference type="InterPro" id="IPR013602">
    <property type="entry name" value="Dynein_heavy_linker"/>
</dbReference>
<feature type="coiled-coil region" evidence="14">
    <location>
        <begin position="2179"/>
        <end position="2248"/>
    </location>
</feature>
<dbReference type="InterPro" id="IPR041589">
    <property type="entry name" value="DNAH3_AAA_lid_1"/>
</dbReference>
<dbReference type="PANTHER" id="PTHR22878:SF63">
    <property type="entry name" value="DYNEIN AXONEMAL HEAVY CHAIN 10"/>
    <property type="match status" value="1"/>
</dbReference>
<dbReference type="InterPro" id="IPR026983">
    <property type="entry name" value="DHC"/>
</dbReference>
<feature type="region of interest" description="Disordered" evidence="15">
    <location>
        <begin position="3147"/>
        <end position="3215"/>
    </location>
</feature>
<dbReference type="InterPro" id="IPR024317">
    <property type="entry name" value="Dynein_heavy_chain_D4_dom"/>
</dbReference>
<comment type="similarity">
    <text evidence="2">Belongs to the dynein heavy chain family.</text>
</comment>
<dbReference type="Gene3D" id="3.40.50.300">
    <property type="entry name" value="P-loop containing nucleotide triphosphate hydrolases"/>
    <property type="match status" value="5"/>
</dbReference>
<dbReference type="Pfam" id="PF12781">
    <property type="entry name" value="AAA_9"/>
    <property type="match status" value="1"/>
</dbReference>
<feature type="compositionally biased region" description="Gly residues" evidence="15">
    <location>
        <begin position="1126"/>
        <end position="1143"/>
    </location>
</feature>
<evidence type="ECO:0000256" key="15">
    <source>
        <dbReference type="SAM" id="MobiDB-lite"/>
    </source>
</evidence>
<organism evidence="17">
    <name type="scientific">Schistocephalus solidus</name>
    <name type="common">Tapeworm</name>
    <dbReference type="NCBI Taxonomy" id="70667"/>
    <lineage>
        <taxon>Eukaryota</taxon>
        <taxon>Metazoa</taxon>
        <taxon>Spiralia</taxon>
        <taxon>Lophotrochozoa</taxon>
        <taxon>Platyhelminthes</taxon>
        <taxon>Cestoda</taxon>
        <taxon>Eucestoda</taxon>
        <taxon>Diphyllobothriidea</taxon>
        <taxon>Diphyllobothriidae</taxon>
        <taxon>Schistocephalus</taxon>
    </lineage>
</organism>
<dbReference type="SUPFAM" id="SSF52540">
    <property type="entry name" value="P-loop containing nucleoside triphosphate hydrolases"/>
    <property type="match status" value="4"/>
</dbReference>
<dbReference type="GO" id="GO:0036156">
    <property type="term" value="C:inner dynein arm"/>
    <property type="evidence" value="ECO:0007669"/>
    <property type="project" value="UniProtKB-ARBA"/>
</dbReference>
<keyword evidence="6" id="KW-0547">Nucleotide-binding</keyword>
<evidence type="ECO:0000256" key="8">
    <source>
        <dbReference type="ARBA" id="ARBA00023017"/>
    </source>
</evidence>
<dbReference type="GO" id="GO:0008569">
    <property type="term" value="F:minus-end-directed microtubule motor activity"/>
    <property type="evidence" value="ECO:0007669"/>
    <property type="project" value="InterPro"/>
</dbReference>
<feature type="domain" description="AAA+ ATPase" evidence="16">
    <location>
        <begin position="629"/>
        <end position="767"/>
    </location>
</feature>
<evidence type="ECO:0000256" key="7">
    <source>
        <dbReference type="ARBA" id="ARBA00022840"/>
    </source>
</evidence>
<dbReference type="InterPro" id="IPR041228">
    <property type="entry name" value="Dynein_C"/>
</dbReference>
<proteinExistence type="inferred from homology"/>
<dbReference type="FunFam" id="3.40.50.300:FF:000320">
    <property type="entry name" value="Dynein, axonemal, heavy chain 5"/>
    <property type="match status" value="1"/>
</dbReference>
<dbReference type="Gene3D" id="1.10.8.710">
    <property type="match status" value="1"/>
</dbReference>
<feature type="compositionally biased region" description="Acidic residues" evidence="15">
    <location>
        <begin position="3178"/>
        <end position="3190"/>
    </location>
</feature>
<dbReference type="Pfam" id="PF18198">
    <property type="entry name" value="AAA_lid_11"/>
    <property type="match status" value="1"/>
</dbReference>
<dbReference type="Gene3D" id="1.10.8.1220">
    <property type="match status" value="1"/>
</dbReference>
<dbReference type="Pfam" id="PF12780">
    <property type="entry name" value="AAA_8"/>
    <property type="match status" value="1"/>
</dbReference>
<dbReference type="SMART" id="SM00382">
    <property type="entry name" value="AAA"/>
    <property type="match status" value="4"/>
</dbReference>
<evidence type="ECO:0000313" key="17">
    <source>
        <dbReference type="EMBL" id="JAP50635.1"/>
    </source>
</evidence>
<dbReference type="GO" id="GO:0005524">
    <property type="term" value="F:ATP binding"/>
    <property type="evidence" value="ECO:0007669"/>
    <property type="project" value="UniProtKB-KW"/>
</dbReference>
<dbReference type="Pfam" id="PF08393">
    <property type="entry name" value="DHC_N2"/>
    <property type="match status" value="1"/>
</dbReference>
<keyword evidence="11" id="KW-0505">Motor protein</keyword>
<evidence type="ECO:0000256" key="10">
    <source>
        <dbReference type="ARBA" id="ARBA00023069"/>
    </source>
</evidence>
<evidence type="ECO:0000256" key="6">
    <source>
        <dbReference type="ARBA" id="ARBA00022741"/>
    </source>
</evidence>
<evidence type="ECO:0000256" key="5">
    <source>
        <dbReference type="ARBA" id="ARBA00022737"/>
    </source>
</evidence>
<feature type="domain" description="AAA+ ATPase" evidence="16">
    <location>
        <begin position="1363"/>
        <end position="1488"/>
    </location>
</feature>
<dbReference type="Gene3D" id="1.10.8.720">
    <property type="entry name" value="Region D6 of dynein motor"/>
    <property type="match status" value="1"/>
</dbReference>
<dbReference type="Gene3D" id="1.20.920.30">
    <property type="match status" value="1"/>
</dbReference>
<dbReference type="Pfam" id="PF18199">
    <property type="entry name" value="Dynein_C"/>
    <property type="match status" value="1"/>
</dbReference>
<dbReference type="InterPro" id="IPR003593">
    <property type="entry name" value="AAA+_ATPase"/>
</dbReference>
<keyword evidence="4" id="KW-0493">Microtubule</keyword>
<dbReference type="FunFam" id="3.40.50.300:FF:000063">
    <property type="entry name" value="dynein heavy chain 6, axonemal"/>
    <property type="match status" value="1"/>
</dbReference>
<evidence type="ECO:0000256" key="2">
    <source>
        <dbReference type="ARBA" id="ARBA00008887"/>
    </source>
</evidence>
<dbReference type="Gene3D" id="1.10.472.130">
    <property type="match status" value="1"/>
</dbReference>
<evidence type="ECO:0000256" key="14">
    <source>
        <dbReference type="SAM" id="Coils"/>
    </source>
</evidence>
<dbReference type="InterPro" id="IPR043157">
    <property type="entry name" value="Dynein_AAA1S"/>
</dbReference>
<dbReference type="Pfam" id="PF12775">
    <property type="entry name" value="AAA_7"/>
    <property type="match status" value="1"/>
</dbReference>
<evidence type="ECO:0000259" key="16">
    <source>
        <dbReference type="SMART" id="SM00382"/>
    </source>
</evidence>
<feature type="region of interest" description="Disordered" evidence="15">
    <location>
        <begin position="1169"/>
        <end position="1236"/>
    </location>
</feature>
<keyword evidence="7" id="KW-0067">ATP-binding</keyword>
<dbReference type="InterPro" id="IPR024743">
    <property type="entry name" value="Dynein_HC_stalk"/>
</dbReference>
<evidence type="ECO:0000256" key="9">
    <source>
        <dbReference type="ARBA" id="ARBA00023054"/>
    </source>
</evidence>
<gene>
    <name evidence="17" type="ORF">TR117287</name>
</gene>
<evidence type="ECO:0000256" key="4">
    <source>
        <dbReference type="ARBA" id="ARBA00022701"/>
    </source>
</evidence>
<dbReference type="FunFam" id="3.20.180.20:FF:000001">
    <property type="entry name" value="Dynein axonemal heavy chain 5"/>
    <property type="match status" value="1"/>
</dbReference>
<dbReference type="FunFam" id="1.20.140.100:FF:000001">
    <property type="entry name" value="dynein heavy chain 17, axonemal"/>
    <property type="match status" value="1"/>
</dbReference>
<name>A0A0X3PFC5_SCHSO</name>
<dbReference type="FunFam" id="1.20.920.30:FF:000002">
    <property type="entry name" value="Dynein axonemal heavy chain 3"/>
    <property type="match status" value="1"/>
</dbReference>
<dbReference type="Gene3D" id="1.10.287.2620">
    <property type="match status" value="1"/>
</dbReference>
<dbReference type="GO" id="GO:0060294">
    <property type="term" value="P:cilium movement involved in cell motility"/>
    <property type="evidence" value="ECO:0007669"/>
    <property type="project" value="UniProtKB-ARBA"/>
</dbReference>
<reference evidence="17" key="1">
    <citation type="submission" date="2016-01" db="EMBL/GenBank/DDBJ databases">
        <title>Reference transcriptome for the parasite Schistocephalus solidus: insights into the molecular evolution of parasitism.</title>
        <authorList>
            <person name="Hebert F.O."/>
            <person name="Grambauer S."/>
            <person name="Barber I."/>
            <person name="Landry C.R."/>
            <person name="Aubin-Horth N."/>
        </authorList>
    </citation>
    <scope>NUCLEOTIDE SEQUENCE</scope>
</reference>
<dbReference type="InterPro" id="IPR042228">
    <property type="entry name" value="Dynein_linker_3"/>
</dbReference>
<keyword evidence="10" id="KW-0969">Cilium</keyword>
<dbReference type="FunFam" id="1.10.8.1220:FF:000001">
    <property type="entry name" value="Dynein axonemal heavy chain 5"/>
    <property type="match status" value="1"/>
</dbReference>
<feature type="coiled-coil region" evidence="14">
    <location>
        <begin position="2493"/>
        <end position="2563"/>
    </location>
</feature>
<dbReference type="PANTHER" id="PTHR22878">
    <property type="entry name" value="DYNEIN HEAVY CHAIN 6, AXONEMAL-LIKE-RELATED"/>
    <property type="match status" value="1"/>
</dbReference>
<evidence type="ECO:0000256" key="11">
    <source>
        <dbReference type="ARBA" id="ARBA00023175"/>
    </source>
</evidence>
<feature type="region of interest" description="Disordered" evidence="15">
    <location>
        <begin position="1108"/>
        <end position="1153"/>
    </location>
</feature>
<dbReference type="Pfam" id="PF12777">
    <property type="entry name" value="MT"/>
    <property type="match status" value="1"/>
</dbReference>
<feature type="domain" description="AAA+ ATPase" evidence="16">
    <location>
        <begin position="1712"/>
        <end position="1819"/>
    </location>
</feature>
<dbReference type="InterPro" id="IPR027417">
    <property type="entry name" value="P-loop_NTPase"/>
</dbReference>
<dbReference type="Pfam" id="PF12774">
    <property type="entry name" value="AAA_6"/>
    <property type="match status" value="1"/>
</dbReference>
<dbReference type="FunFam" id="1.20.58.1120:FF:000008">
    <property type="entry name" value="Dynein heavy chain 10, axonemal"/>
    <property type="match status" value="1"/>
</dbReference>
<dbReference type="InterPro" id="IPR041658">
    <property type="entry name" value="AAA_lid_11"/>
</dbReference>
<sequence length="3339" mass="377787">MFCDKYKKAGPGGEANDLDRGVTSLSQFIKESEALEIERLDLLSSERLLDLPISSYPELKEIRLELAKLKPIYELYSKQKTMRQDWSLILWRDVKIGEIMDGMAGFIEEFKNNPRKVRTLPCARKLFTEMRNFQESLQLIVYLKDEALRDRHWKQLMEKTGISFDIDPLTFTLEGVFAMQLHQYSDVISLIVANAQRELVIERNLEDIRNTWNELKFSFNLYTKCKGDPCPTLGNLEEPTKLLEDNMLNLQSIGSSRNAAPFINIVRQWEKDLSTISDTVEMWVIVQQKWMYLEAIFMGGDIANQLPQEAKRFEALDKNFRKIMNSAQNVQFIMKCCLADRKLDSLRQIQNELEYCQKALNDYLDAKRNAFPRFYFISDDNVLSILGGKEAQAIQEHIVKMFDNIGGYQFAQEGHDTLITAMVSCEGEVMPFEKPVYVAGKVEEWLLAKEAEMRKTNRLITKRALFYYCDRKIRVDWMLDYLGMVVLAATQIWFTWETEDVFKRMKMGQRRALKDFSKKLIDQINQIVQMVRGKVTANVMKKLETVLILDVHAKDIIEHFIRDSILSADEFEWESQLRFYWVRALDNVRLRQVSAEFEYGYEYFGMNGRLVITPLTDRIYLTLTQALSLYLGGAPAGPAGTGKTETTKDLAKAMGLLCVVTNCGESMDYKSFGKLLAGLCRAGAWGCFDEFNRIDVSVLSVVTTQIKSIQNALQANATIFQFEGRETVLNRRVGYFITMNPGYAGRTELPESLKALFRPVVVIVPDLEYICEIMLFSQGFLTARELAKKLTTMYRLAKEQLSQQYHYDFGLRALRSVLGMAGNIRRADPDCREDILLMRALKDTNLPKFVHEDVPLFLGLVQDLFPGVELVLQSSAPELVVAVNAVMKHQRYFVVEEQVQKIIQLRDTLAVRHSVMLVGPTLGGKSVVLNTLANAQKILGINTKLHVINPKDRTVNELYGILDPASREWTDGLLSLIFRNINQPTDQNERRYLVFDGDVDALWIENMNSVMDDNKLLTLVNGERIKLMPHCALLFEVGDLKYASPATVSRCGMVYVDPKNLPYTAYWEAWLDSLSSAELRSALWVHFRKFVPPLMDLIFEGIMPRGAPGRGGGGKQDADEDSDHSVGGGGATGGGGGGAGGSTPSGPMPQVIPTSSMHTMIQFCSLLGGQFDDGAPPGTDNPGSLPSLSSAVNQAQRDSSAELLKKVLAQQEVPEEGDRPGVKPPPSPAPSAATTVTEMKTEKLGFDTPEVIEAIFMHCLLWTMAGPLKLEDQYTVDEAIKMLSGLPNLDEGEGMPSVNPGVIPSHYPHLLDYMFDLEEFKWVCWRRLVPEYVYRNDLPYPEILVPTVETVRLEWILKENFLLNRPILIVGDTGTSKTATALATIQSLNPETTTSLVINFSSRTTAKDVLRSLNANVEKRSKGVYGPMPGKKLIVFIDDLNMPQEDTYGTQQPIALMRMILGRGGLFEQGKDLVWRSLKDMTYMGGMGPPGGGRRSLDPRFVSFFSLFYCLQPSADSLTKIFGSIISGYFSNGFSKKLQSMVEGLTQMSIESYFAIKEKMLPTPAKFHYTFNLRDISRLFQGMCQATPDRFKGPKKILRLWRHEALRSYYDRLINDVDRSTVMGILHETMEKYFPGDIAYALMDPLIFGDYWSAGLEEEAKFYEDIQDYDVCKAVAEELLLAYNETEGTMDLVLFNDALAHLSIIHRILRLEGSHALLVGVSGSGKKVLAKLAAFIAGLSPFEISLSKSYGMQEFCEDLKSLYSGMAENKKQYMFLFADNHVREEGFLELINNILTTGALVALFSEEDKDGIINNVWPTAEAAIKAIGGATASVTKESVWKWFHKNCTARLHLALCMSPVGDNLRNRCRNFPGLVNCTTIDWFFPWPEQALFAVACSLIDPKSGVVPRRHWESIITNIVSMHMLVEEESLEFRRQLRRDNYVTATNYIGFIQGYKALLLDKNEENVQGQNRLKVGLEKLQETAKQIDELKVKMAVQKVVLEEKTKSCEVLLVEIEESTKTGTAKKTEAQAKSVEVAAQQKVITKEKGEAEEALAEAMPALEAAKRALDELDKNDVTEIRAFATPPKPVQMVGEALCFVMQASDSSWKSARGLMADAGFINTLQSLDAEAIPQKNINAIKDLLQKKGYKYEDVRSASKAGGGFFKFILSVVSFYDVAKEIRPKRERVKMLEKELMKAKRELQKLTDEVAYLEEMLLNLRRQYAEAQNEMERLRNDMNIMLRQLLAAEKLTSGLASEKIRWIQTVASLQKNKVNLVGHCLLASAFLNYLGPFTQEFRTRLYKRWLDGLIVDEIPLQEAFKLNELLTSEVEISLWNSQGLPPDELSIQNAILTTKGPKTPICIDPQGQATKWIRMMELNPKDETRSIKITTLNDPNFLRTLENCVKFGVAIMFTSVEENIDPVLDNILSRNIKKEKGREVIMLGDREVEYDWGFRLYLTSKLPNPKFSANLFSRATIINYTVTTTGLEGQLLSTLVKFEQRELEEKRETLIQETSENKRILKELEDRLLLELATQTGNILDNWELINTLEDTKAKAVEVAKALELAAVVSVDIDRQRNLYRPAARRGAILFFILADLSMVGPMYQFSLSAFIQVFVKALKKAMPNSSLPKRLANIKNSLTYLVFSYGCTALFEDHKLLLSFQLAIRMEQEEKKLRPKELNYFVRGNLALTDEHFTPPYSWIPEPTWRDILYLAAFLPNKFGKLPYDVVKHPDAWKEWYDSETPEVNDIPGRFNKLASFSRLCLVRVWRTDRVPAGITKFIFDAMGKSFVSPPMTALGDVLASTSPVIPIVLIVQPGSDPPAALTALAQSVDFSVNKIKYLSLGQGQEPVAEALFASCMARGHWLVLQNCHLLLSYTSRLEKMLEDAVKPHPDFRLWATTELINNFPVGLLQAAYKVVMQPPSGLRQNIQASLNKLDDAQFVASSHSKYRPIMFVLIFLHGILQERRRYGKLGWNVSYDFADSDLLVSLLILQKSLNEIDEKAEIKWATIKYLIGEVMYGGRTIDNYDRRVLTTYMEEYFGDFLFDEFQTFHFYHDETIDYMIPLEPEGCEDFREMYLEAIENWPVQQRPNVFGLHENTAIGYSARFARQLWVCLQRLLPETELVTGIPDAQQMSAVSKDVADFVEKLKTSVSEQTPTDQNAPASEAPAETEEDSLATPRDDLDDEVEEEEEEGTKEGSDDAQKEDSKKPSSSDTSSKDAVVDAMAVSILGRLPPLFDVTALRKKYMGSEISPTTVVLIQELDRFNLILKEMSSSLSELRRAIAGEVGMSAELDDVSACLGSGTIPASWRRLVPATEKSLADWLQQLLMRNDQYKKMDRLWKE</sequence>
<feature type="compositionally biased region" description="Polar residues" evidence="15">
    <location>
        <begin position="3147"/>
        <end position="3157"/>
    </location>
</feature>
<keyword evidence="8" id="KW-0243">Dynein</keyword>
<keyword evidence="9 14" id="KW-0175">Coiled coil</keyword>
<dbReference type="Pfam" id="PF17857">
    <property type="entry name" value="AAA_lid_1"/>
    <property type="match status" value="1"/>
</dbReference>
<dbReference type="GO" id="GO:0008017">
    <property type="term" value="F:microtubule binding"/>
    <property type="evidence" value="ECO:0007669"/>
    <property type="project" value="UniProtKB-ARBA"/>
</dbReference>
<dbReference type="FunFam" id="1.20.920.20:FF:000001">
    <property type="entry name" value="dynein heavy chain 2, axonemal"/>
    <property type="match status" value="1"/>
</dbReference>
<dbReference type="GO" id="GO:0036159">
    <property type="term" value="P:inner dynein arm assembly"/>
    <property type="evidence" value="ECO:0007669"/>
    <property type="project" value="UniProtKB-ARBA"/>
</dbReference>
<dbReference type="GO" id="GO:0051959">
    <property type="term" value="F:dynein light intermediate chain binding"/>
    <property type="evidence" value="ECO:0007669"/>
    <property type="project" value="InterPro"/>
</dbReference>
<dbReference type="InterPro" id="IPR004273">
    <property type="entry name" value="Dynein_heavy_D6_P-loop"/>
</dbReference>
<keyword evidence="3" id="KW-0963">Cytoplasm</keyword>
<evidence type="ECO:0000256" key="12">
    <source>
        <dbReference type="ARBA" id="ARBA00023212"/>
    </source>
</evidence>
<dbReference type="Gene3D" id="1.20.58.1120">
    <property type="match status" value="1"/>
</dbReference>